<dbReference type="EMBL" id="CM027683">
    <property type="protein sequence ID" value="KAG0531681.1"/>
    <property type="molecule type" value="Genomic_DNA"/>
</dbReference>
<gene>
    <name evidence="2" type="ORF">BDA96_04G043200</name>
</gene>
<reference evidence="2" key="2">
    <citation type="submission" date="2020-10" db="EMBL/GenBank/DDBJ databases">
        <authorList>
            <person name="Cooper E.A."/>
            <person name="Brenton Z.W."/>
            <person name="Flinn B.S."/>
            <person name="Jenkins J."/>
            <person name="Shu S."/>
            <person name="Flowers D."/>
            <person name="Luo F."/>
            <person name="Wang Y."/>
            <person name="Xia P."/>
            <person name="Barry K."/>
            <person name="Daum C."/>
            <person name="Lipzen A."/>
            <person name="Yoshinaga Y."/>
            <person name="Schmutz J."/>
            <person name="Saski C."/>
            <person name="Vermerris W."/>
            <person name="Kresovich S."/>
        </authorList>
    </citation>
    <scope>NUCLEOTIDE SEQUENCE</scope>
</reference>
<sequence length="95" mass="10891">MGSSYTAECDESLKPAVGMTFEDIELAREFYKAYAAHVGFPVRVSQHKAKNELLINKCFYCSWEGFHKAKDETQSEPVRSGRRKCGPWISVTYYN</sequence>
<protein>
    <recommendedName>
        <fullName evidence="1">FAR1 domain-containing protein</fullName>
    </recommendedName>
</protein>
<feature type="domain" description="FAR1" evidence="1">
    <location>
        <begin position="29"/>
        <end position="91"/>
    </location>
</feature>
<dbReference type="AlphaFoldDB" id="A0A921R3C4"/>
<evidence type="ECO:0000313" key="2">
    <source>
        <dbReference type="EMBL" id="KAG0531681.1"/>
    </source>
</evidence>
<accession>A0A921R3C4</accession>
<evidence type="ECO:0000259" key="1">
    <source>
        <dbReference type="Pfam" id="PF03101"/>
    </source>
</evidence>
<dbReference type="Pfam" id="PF03101">
    <property type="entry name" value="FAR1"/>
    <property type="match status" value="1"/>
</dbReference>
<reference evidence="2" key="1">
    <citation type="journal article" date="2019" name="BMC Genomics">
        <title>A new reference genome for Sorghum bicolor reveals high levels of sequence similarity between sweet and grain genotypes: implications for the genetics of sugar metabolism.</title>
        <authorList>
            <person name="Cooper E.A."/>
            <person name="Brenton Z.W."/>
            <person name="Flinn B.S."/>
            <person name="Jenkins J."/>
            <person name="Shu S."/>
            <person name="Flowers D."/>
            <person name="Luo F."/>
            <person name="Wang Y."/>
            <person name="Xia P."/>
            <person name="Barry K."/>
            <person name="Daum C."/>
            <person name="Lipzen A."/>
            <person name="Yoshinaga Y."/>
            <person name="Schmutz J."/>
            <person name="Saski C."/>
            <person name="Vermerris W."/>
            <person name="Kresovich S."/>
        </authorList>
    </citation>
    <scope>NUCLEOTIDE SEQUENCE</scope>
</reference>
<comment type="caution">
    <text evidence="2">The sequence shown here is derived from an EMBL/GenBank/DDBJ whole genome shotgun (WGS) entry which is preliminary data.</text>
</comment>
<name>A0A921R3C4_SORBI</name>
<dbReference type="Proteomes" id="UP000807115">
    <property type="component" value="Chromosome 4"/>
</dbReference>
<proteinExistence type="predicted"/>
<dbReference type="PANTHER" id="PTHR46328">
    <property type="entry name" value="FAR-RED IMPAIRED RESPONSIVE (FAR1) FAMILY PROTEIN-RELATED"/>
    <property type="match status" value="1"/>
</dbReference>
<dbReference type="PANTHER" id="PTHR46328:SF27">
    <property type="entry name" value="OS12G0287500 PROTEIN"/>
    <property type="match status" value="1"/>
</dbReference>
<dbReference type="InterPro" id="IPR004330">
    <property type="entry name" value="FAR1_DNA_bnd_dom"/>
</dbReference>
<evidence type="ECO:0000313" key="3">
    <source>
        <dbReference type="Proteomes" id="UP000807115"/>
    </source>
</evidence>
<organism evidence="2 3">
    <name type="scientific">Sorghum bicolor</name>
    <name type="common">Sorghum</name>
    <name type="synonym">Sorghum vulgare</name>
    <dbReference type="NCBI Taxonomy" id="4558"/>
    <lineage>
        <taxon>Eukaryota</taxon>
        <taxon>Viridiplantae</taxon>
        <taxon>Streptophyta</taxon>
        <taxon>Embryophyta</taxon>
        <taxon>Tracheophyta</taxon>
        <taxon>Spermatophyta</taxon>
        <taxon>Magnoliopsida</taxon>
        <taxon>Liliopsida</taxon>
        <taxon>Poales</taxon>
        <taxon>Poaceae</taxon>
        <taxon>PACMAD clade</taxon>
        <taxon>Panicoideae</taxon>
        <taxon>Andropogonodae</taxon>
        <taxon>Andropogoneae</taxon>
        <taxon>Sorghinae</taxon>
        <taxon>Sorghum</taxon>
    </lineage>
</organism>